<dbReference type="PANTHER" id="PTHR11088">
    <property type="entry name" value="TRNA DIMETHYLALLYLTRANSFERASE"/>
    <property type="match status" value="1"/>
</dbReference>
<evidence type="ECO:0000256" key="12">
    <source>
        <dbReference type="RuleBase" id="RU003784"/>
    </source>
</evidence>
<dbReference type="InterPro" id="IPR018022">
    <property type="entry name" value="IPT"/>
</dbReference>
<evidence type="ECO:0000256" key="2">
    <source>
        <dbReference type="ARBA" id="ARBA00003213"/>
    </source>
</evidence>
<feature type="binding site" evidence="10">
    <location>
        <begin position="26"/>
        <end position="33"/>
    </location>
    <ligand>
        <name>ATP</name>
        <dbReference type="ChEBI" id="CHEBI:30616"/>
    </ligand>
</feature>
<comment type="similarity">
    <text evidence="3 10 13">Belongs to the IPP transferase family.</text>
</comment>
<comment type="catalytic activity">
    <reaction evidence="9 10 11">
        <text>adenosine(37) in tRNA + dimethylallyl diphosphate = N(6)-dimethylallyladenosine(37) in tRNA + diphosphate</text>
        <dbReference type="Rhea" id="RHEA:26482"/>
        <dbReference type="Rhea" id="RHEA-COMP:10162"/>
        <dbReference type="Rhea" id="RHEA-COMP:10375"/>
        <dbReference type="ChEBI" id="CHEBI:33019"/>
        <dbReference type="ChEBI" id="CHEBI:57623"/>
        <dbReference type="ChEBI" id="CHEBI:74411"/>
        <dbReference type="ChEBI" id="CHEBI:74415"/>
        <dbReference type="EC" id="2.5.1.75"/>
    </reaction>
</comment>
<evidence type="ECO:0000256" key="7">
    <source>
        <dbReference type="ARBA" id="ARBA00022840"/>
    </source>
</evidence>
<evidence type="ECO:0000256" key="11">
    <source>
        <dbReference type="RuleBase" id="RU003783"/>
    </source>
</evidence>
<feature type="site" description="Interaction with substrate tRNA" evidence="10">
    <location>
        <position position="139"/>
    </location>
</feature>
<evidence type="ECO:0000256" key="3">
    <source>
        <dbReference type="ARBA" id="ARBA00005842"/>
    </source>
</evidence>
<comment type="caution">
    <text evidence="10">Lacks conserved residue(s) required for the propagation of feature annotation.</text>
</comment>
<keyword evidence="5 10" id="KW-0819">tRNA processing</keyword>
<feature type="region of interest" description="Interaction with substrate tRNA" evidence="10">
    <location>
        <begin position="51"/>
        <end position="54"/>
    </location>
</feature>
<keyword evidence="7 10" id="KW-0067">ATP-binding</keyword>
<comment type="caution">
    <text evidence="14">The sequence shown here is derived from an EMBL/GenBank/DDBJ whole genome shotgun (WGS) entry which is preliminary data.</text>
</comment>
<dbReference type="HAMAP" id="MF_00185">
    <property type="entry name" value="IPP_trans"/>
    <property type="match status" value="1"/>
</dbReference>
<dbReference type="SUPFAM" id="SSF52540">
    <property type="entry name" value="P-loop containing nucleoside triphosphate hydrolases"/>
    <property type="match status" value="1"/>
</dbReference>
<dbReference type="EC" id="2.5.1.75" evidence="10"/>
<dbReference type="EMBL" id="JAQOUE010000001">
    <property type="protein sequence ID" value="MDT7043653.1"/>
    <property type="molecule type" value="Genomic_DNA"/>
</dbReference>
<evidence type="ECO:0000256" key="1">
    <source>
        <dbReference type="ARBA" id="ARBA00001946"/>
    </source>
</evidence>
<comment type="function">
    <text evidence="2 10 12">Catalyzes the transfer of a dimethylallyl group onto the adenine at position 37 in tRNAs that read codons beginning with uridine, leading to the formation of N6-(dimethylallyl)adenosine (i(6)A).</text>
</comment>
<feature type="binding site" evidence="10">
    <location>
        <begin position="28"/>
        <end position="33"/>
    </location>
    <ligand>
        <name>substrate</name>
    </ligand>
</feature>
<sequence>MSIPSKAKTAVLSTNTSLLPVIVLVGPTAIGKSRVAIEMAKALGTEVLTADSTQVYRGMDIGTDKPSFDEREDVPHRLIDLVNPDEPFNAGEYRYHAVTEIERLHREGRIPLVVGGTGLYIRALLRGLWPGPPVDWTLRRALEREAEDRGLSALYQELGQVDPERAQKVHPNDAVKVLRALEIFRQTGVPASQAHDQHGFQDRPFHALMLGLTMDREALYRRIEERVHVEIEKGLVEETRRLLAQGYSRNLTSMKSLGYRQMAGFLEGDYDYNEAVRLLKRDTRHFAKRQMTWFRKEPEVQWVSVLPDESISNITARIMTHVHRFMTQVRKETKQNILIPINAR</sequence>
<dbReference type="Gene3D" id="3.40.50.300">
    <property type="entry name" value="P-loop containing nucleotide triphosphate hydrolases"/>
    <property type="match status" value="1"/>
</dbReference>
<dbReference type="Pfam" id="PF01715">
    <property type="entry name" value="IPPT"/>
    <property type="match status" value="1"/>
</dbReference>
<dbReference type="NCBIfam" id="TIGR00174">
    <property type="entry name" value="miaA"/>
    <property type="match status" value="1"/>
</dbReference>
<evidence type="ECO:0000313" key="15">
    <source>
        <dbReference type="Proteomes" id="UP001250932"/>
    </source>
</evidence>
<dbReference type="InterPro" id="IPR039657">
    <property type="entry name" value="Dimethylallyltransferase"/>
</dbReference>
<dbReference type="RefSeq" id="WP_313834218.1">
    <property type="nucleotide sequence ID" value="NZ_JAQOUE010000001.1"/>
</dbReference>
<comment type="subunit">
    <text evidence="10">Monomer.</text>
</comment>
<evidence type="ECO:0000256" key="6">
    <source>
        <dbReference type="ARBA" id="ARBA00022741"/>
    </source>
</evidence>
<accession>A0ABU3KB53</accession>
<evidence type="ECO:0000256" key="4">
    <source>
        <dbReference type="ARBA" id="ARBA00022679"/>
    </source>
</evidence>
<evidence type="ECO:0000313" key="14">
    <source>
        <dbReference type="EMBL" id="MDT7043653.1"/>
    </source>
</evidence>
<keyword evidence="4 10" id="KW-0808">Transferase</keyword>
<protein>
    <recommendedName>
        <fullName evidence="10">tRNA dimethylallyltransferase</fullName>
        <ecNumber evidence="10">2.5.1.75</ecNumber>
    </recommendedName>
    <alternativeName>
        <fullName evidence="10">Dimethylallyl diphosphate:tRNA dimethylallyltransferase</fullName>
        <shortName evidence="10">DMAPP:tRNA dimethylallyltransferase</shortName>
        <shortName evidence="10">DMATase</shortName>
    </alternativeName>
    <alternativeName>
        <fullName evidence="10">Isopentenyl-diphosphate:tRNA isopentenyltransferase</fullName>
        <shortName evidence="10">IPP transferase</shortName>
        <shortName evidence="10">IPPT</shortName>
        <shortName evidence="10">IPTase</shortName>
    </alternativeName>
</protein>
<name>A0ABU3KB53_9BACT</name>
<keyword evidence="6 10" id="KW-0547">Nucleotide-binding</keyword>
<evidence type="ECO:0000256" key="13">
    <source>
        <dbReference type="RuleBase" id="RU003785"/>
    </source>
</evidence>
<organism evidence="14 15">
    <name type="scientific">Candidatus Nitronereus thalassa</name>
    <dbReference type="NCBI Taxonomy" id="3020898"/>
    <lineage>
        <taxon>Bacteria</taxon>
        <taxon>Pseudomonadati</taxon>
        <taxon>Nitrospirota</taxon>
        <taxon>Nitrospiria</taxon>
        <taxon>Nitrospirales</taxon>
        <taxon>Nitrospiraceae</taxon>
        <taxon>Candidatus Nitronereus</taxon>
    </lineage>
</organism>
<evidence type="ECO:0000256" key="10">
    <source>
        <dbReference type="HAMAP-Rule" id="MF_00185"/>
    </source>
</evidence>
<dbReference type="GO" id="GO:0052381">
    <property type="term" value="F:tRNA dimethylallyltransferase activity"/>
    <property type="evidence" value="ECO:0007669"/>
    <property type="project" value="UniProtKB-EC"/>
</dbReference>
<dbReference type="Gene3D" id="1.10.20.140">
    <property type="match status" value="1"/>
</dbReference>
<feature type="site" description="Interaction with substrate tRNA" evidence="10">
    <location>
        <position position="117"/>
    </location>
</feature>
<keyword evidence="8 10" id="KW-0460">Magnesium</keyword>
<gene>
    <name evidence="10 14" type="primary">miaA</name>
    <name evidence="14" type="ORF">PPG34_14955</name>
</gene>
<evidence type="ECO:0000256" key="9">
    <source>
        <dbReference type="ARBA" id="ARBA00049563"/>
    </source>
</evidence>
<dbReference type="PANTHER" id="PTHR11088:SF60">
    <property type="entry name" value="TRNA DIMETHYLALLYLTRANSFERASE"/>
    <property type="match status" value="1"/>
</dbReference>
<evidence type="ECO:0000256" key="8">
    <source>
        <dbReference type="ARBA" id="ARBA00022842"/>
    </source>
</evidence>
<comment type="cofactor">
    <cofactor evidence="1 10">
        <name>Mg(2+)</name>
        <dbReference type="ChEBI" id="CHEBI:18420"/>
    </cofactor>
</comment>
<reference evidence="14 15" key="1">
    <citation type="journal article" date="2023" name="ISME J.">
        <title>Cultivation and genomic characterization of novel and ubiquitous marine nitrite-oxidizing bacteria from the Nitrospirales.</title>
        <authorList>
            <person name="Mueller A.J."/>
            <person name="Daebeler A."/>
            <person name="Herbold C.W."/>
            <person name="Kirkegaard R.H."/>
            <person name="Daims H."/>
        </authorList>
    </citation>
    <scope>NUCLEOTIDE SEQUENCE [LARGE SCALE GENOMIC DNA]</scope>
    <source>
        <strain evidence="14 15">EB</strain>
    </source>
</reference>
<proteinExistence type="inferred from homology"/>
<dbReference type="Proteomes" id="UP001250932">
    <property type="component" value="Unassembled WGS sequence"/>
</dbReference>
<keyword evidence="15" id="KW-1185">Reference proteome</keyword>
<evidence type="ECO:0000256" key="5">
    <source>
        <dbReference type="ARBA" id="ARBA00022694"/>
    </source>
</evidence>
<dbReference type="InterPro" id="IPR027417">
    <property type="entry name" value="P-loop_NTPase"/>
</dbReference>